<dbReference type="PROSITE" id="PS00022">
    <property type="entry name" value="EGF_1"/>
    <property type="match status" value="1"/>
</dbReference>
<feature type="domain" description="EGF-like" evidence="1">
    <location>
        <begin position="38"/>
        <end position="70"/>
    </location>
</feature>
<evidence type="ECO:0000313" key="2">
    <source>
        <dbReference type="EMBL" id="RKI09040.1"/>
    </source>
</evidence>
<evidence type="ECO:0000259" key="1">
    <source>
        <dbReference type="PROSITE" id="PS50026"/>
    </source>
</evidence>
<organism evidence="2 3">
    <name type="scientific">Corallococcus praedator</name>
    <dbReference type="NCBI Taxonomy" id="2316724"/>
    <lineage>
        <taxon>Bacteria</taxon>
        <taxon>Pseudomonadati</taxon>
        <taxon>Myxococcota</taxon>
        <taxon>Myxococcia</taxon>
        <taxon>Myxococcales</taxon>
        <taxon>Cystobacterineae</taxon>
        <taxon>Myxococcaceae</taxon>
        <taxon>Corallococcus</taxon>
    </lineage>
</organism>
<reference evidence="2 3" key="1">
    <citation type="submission" date="2018-09" db="EMBL/GenBank/DDBJ databases">
        <authorList>
            <person name="Livingstone P.G."/>
            <person name="Whitworth D.E."/>
        </authorList>
    </citation>
    <scope>NUCLEOTIDE SEQUENCE [LARGE SCALE GENOMIC DNA]</scope>
    <source>
        <strain evidence="2 3">CA031B</strain>
    </source>
</reference>
<protein>
    <recommendedName>
        <fullName evidence="1">EGF-like domain-containing protein</fullName>
    </recommendedName>
</protein>
<comment type="caution">
    <text evidence="2">The sequence shown here is derived from an EMBL/GenBank/DDBJ whole genome shotgun (WGS) entry which is preliminary data.</text>
</comment>
<dbReference type="Proteomes" id="UP000278907">
    <property type="component" value="Unassembled WGS sequence"/>
</dbReference>
<dbReference type="PROSITE" id="PS50026">
    <property type="entry name" value="EGF_3"/>
    <property type="match status" value="1"/>
</dbReference>
<dbReference type="InterPro" id="IPR000742">
    <property type="entry name" value="EGF"/>
</dbReference>
<gene>
    <name evidence="2" type="ORF">D7Y13_14990</name>
</gene>
<name>A0ABX9QJ39_9BACT</name>
<evidence type="ECO:0000313" key="3">
    <source>
        <dbReference type="Proteomes" id="UP000278907"/>
    </source>
</evidence>
<accession>A0ABX9QJ39</accession>
<sequence length="86" mass="8882">MLAVLALAGCSSGTHECDDTSDCVSGEVCVHEHAHDIEADTCERPCTDSSQCTQGESCSCPDSPSGQACKTDDGGFTRYCYGALPG</sequence>
<dbReference type="EMBL" id="RAWI01000094">
    <property type="protein sequence ID" value="RKI09040.1"/>
    <property type="molecule type" value="Genomic_DNA"/>
</dbReference>
<proteinExistence type="predicted"/>
<keyword evidence="3" id="KW-1185">Reference proteome</keyword>